<name>A0A8H7RNJ9_9FUNG</name>
<feature type="domain" description="Mitochondrial splicing suppressor 51 zinc-finger" evidence="1">
    <location>
        <begin position="99"/>
        <end position="157"/>
    </location>
</feature>
<protein>
    <submittedName>
        <fullName evidence="3">Uncharacterized protein</fullName>
    </submittedName>
</protein>
<dbReference type="PANTHER" id="PTHR28069">
    <property type="entry name" value="GH20023P"/>
    <property type="match status" value="1"/>
</dbReference>
<dbReference type="EMBL" id="JAEPRD010000003">
    <property type="protein sequence ID" value="KAG2213432.1"/>
    <property type="molecule type" value="Genomic_DNA"/>
</dbReference>
<dbReference type="OrthoDB" id="5282002at2759"/>
<reference evidence="3" key="1">
    <citation type="submission" date="2020-12" db="EMBL/GenBank/DDBJ databases">
        <title>Metabolic potential, ecology and presence of endohyphal bacteria is reflected in genomic diversity of Mucoromycotina.</title>
        <authorList>
            <person name="Muszewska A."/>
            <person name="Okrasinska A."/>
            <person name="Steczkiewicz K."/>
            <person name="Drgas O."/>
            <person name="Orlowska M."/>
            <person name="Perlinska-Lenart U."/>
            <person name="Aleksandrzak-Piekarczyk T."/>
            <person name="Szatraj K."/>
            <person name="Zielenkiewicz U."/>
            <person name="Pilsyk S."/>
            <person name="Malc E."/>
            <person name="Mieczkowski P."/>
            <person name="Kruszewska J.S."/>
            <person name="Biernat P."/>
            <person name="Pawlowska J."/>
        </authorList>
    </citation>
    <scope>NUCLEOTIDE SEQUENCE</scope>
    <source>
        <strain evidence="3">WA0000017839</strain>
    </source>
</reference>
<dbReference type="Pfam" id="PF20179">
    <property type="entry name" value="MSS51_C"/>
    <property type="match status" value="1"/>
</dbReference>
<evidence type="ECO:0000313" key="3">
    <source>
        <dbReference type="EMBL" id="KAG2213432.1"/>
    </source>
</evidence>
<evidence type="ECO:0000259" key="2">
    <source>
        <dbReference type="Pfam" id="PF20179"/>
    </source>
</evidence>
<dbReference type="AlphaFoldDB" id="A0A8H7RNJ9"/>
<dbReference type="Proteomes" id="UP000603453">
    <property type="component" value="Unassembled WGS sequence"/>
</dbReference>
<sequence>MNRGLKQLLPTSRRLLNSRSNAIVSCAVRSARVSRFEQQRLFTQSVIRPISFKGIFGGKPANEEKKLILEQDNLFHVLSKSPLPEMRDRAAIINKYGVCPVCDTHHTEQEHKKKPVYDCPDCGYPTHCNEEHYHQGKEAHKETCAILREINEDDHDLRSGRPMREFEFPTAQGFDEAVNMANWDVLFYTRSFPSMDSDRSMRHVSKLLTYPLTIASVLHQASPYKYGEQVTAEGMRSIAALRTILYPHNQVTNDASSQIRTDTINVYLVGARAEATLPSHIWLQLAYLFPATPFHVHFIGPDALAPNQEPHTKSVNERLSFTYDNAMYHDYHEKIAKFDPFTDLFFMFSPGIGHEGARNSWKPSIEKALETKCPIFITGYDEADMKNDIEAVEQDYQGEFDWVMKPSVNEFRSLKRDVNMLDLRQSIFANYGIWAIRGKRYDVTHDPESNE</sequence>
<dbReference type="Pfam" id="PF13824">
    <property type="entry name" value="zf-Mss51"/>
    <property type="match status" value="1"/>
</dbReference>
<dbReference type="InterPro" id="IPR046824">
    <property type="entry name" value="Mss51-like_C"/>
</dbReference>
<accession>A0A8H7RNJ9</accession>
<proteinExistence type="predicted"/>
<gene>
    <name evidence="3" type="ORF">INT47_009106</name>
</gene>
<organism evidence="3 4">
    <name type="scientific">Mucor saturninus</name>
    <dbReference type="NCBI Taxonomy" id="64648"/>
    <lineage>
        <taxon>Eukaryota</taxon>
        <taxon>Fungi</taxon>
        <taxon>Fungi incertae sedis</taxon>
        <taxon>Mucoromycota</taxon>
        <taxon>Mucoromycotina</taxon>
        <taxon>Mucoromycetes</taxon>
        <taxon>Mucorales</taxon>
        <taxon>Mucorineae</taxon>
        <taxon>Mucoraceae</taxon>
        <taxon>Mucor</taxon>
    </lineage>
</organism>
<dbReference type="InterPro" id="IPR032717">
    <property type="entry name" value="Mss51_Znf"/>
</dbReference>
<keyword evidence="4" id="KW-1185">Reference proteome</keyword>
<evidence type="ECO:0000259" key="1">
    <source>
        <dbReference type="Pfam" id="PF13824"/>
    </source>
</evidence>
<feature type="domain" description="Mitochondrial splicing suppressor 51-like C-terminal" evidence="2">
    <location>
        <begin position="243"/>
        <end position="419"/>
    </location>
</feature>
<evidence type="ECO:0000313" key="4">
    <source>
        <dbReference type="Proteomes" id="UP000603453"/>
    </source>
</evidence>
<dbReference type="PANTHER" id="PTHR28069:SF1">
    <property type="entry name" value="PROTEIN MSS51, MITOCHONDRIAL"/>
    <property type="match status" value="1"/>
</dbReference>
<comment type="caution">
    <text evidence="3">The sequence shown here is derived from an EMBL/GenBank/DDBJ whole genome shotgun (WGS) entry which is preliminary data.</text>
</comment>